<dbReference type="InterPro" id="IPR013083">
    <property type="entry name" value="Znf_RING/FYVE/PHD"/>
</dbReference>
<dbReference type="InterPro" id="IPR001841">
    <property type="entry name" value="Znf_RING"/>
</dbReference>
<feature type="domain" description="RING-type" evidence="7">
    <location>
        <begin position="811"/>
        <end position="856"/>
    </location>
</feature>
<feature type="region of interest" description="Disordered" evidence="5">
    <location>
        <begin position="590"/>
        <end position="660"/>
    </location>
</feature>
<name>A0A6G0W9K6_9STRA</name>
<keyword evidence="2 4" id="KW-0863">Zinc-finger</keyword>
<reference evidence="8 9" key="1">
    <citation type="submission" date="2019-07" db="EMBL/GenBank/DDBJ databases">
        <title>Genomics analysis of Aphanomyces spp. identifies a new class of oomycete effector associated with host adaptation.</title>
        <authorList>
            <person name="Gaulin E."/>
        </authorList>
    </citation>
    <scope>NUCLEOTIDE SEQUENCE [LARGE SCALE GENOMIC DNA]</scope>
    <source>
        <strain evidence="8 9">ATCC 201684</strain>
    </source>
</reference>
<evidence type="ECO:0000256" key="3">
    <source>
        <dbReference type="ARBA" id="ARBA00022833"/>
    </source>
</evidence>
<dbReference type="Pfam" id="PF00628">
    <property type="entry name" value="PHD"/>
    <property type="match status" value="1"/>
</dbReference>
<keyword evidence="3" id="KW-0862">Zinc</keyword>
<dbReference type="PANTHER" id="PTHR23123">
    <property type="entry name" value="PHD/F-BOX CONTAINING PROTEIN"/>
    <property type="match status" value="1"/>
</dbReference>
<feature type="compositionally biased region" description="Pro residues" evidence="5">
    <location>
        <begin position="643"/>
        <end position="652"/>
    </location>
</feature>
<keyword evidence="9" id="KW-1185">Reference proteome</keyword>
<evidence type="ECO:0000313" key="8">
    <source>
        <dbReference type="EMBL" id="KAF0722865.1"/>
    </source>
</evidence>
<dbReference type="InterPro" id="IPR019786">
    <property type="entry name" value="Zinc_finger_PHD-type_CS"/>
</dbReference>
<dbReference type="PROSITE" id="PS00518">
    <property type="entry name" value="ZF_RING_1"/>
    <property type="match status" value="1"/>
</dbReference>
<dbReference type="InterPro" id="IPR011011">
    <property type="entry name" value="Znf_FYVE_PHD"/>
</dbReference>
<dbReference type="Gene3D" id="3.30.40.10">
    <property type="entry name" value="Zinc/RING finger domain, C3HC4 (zinc finger)"/>
    <property type="match status" value="1"/>
</dbReference>
<dbReference type="GO" id="GO:0008270">
    <property type="term" value="F:zinc ion binding"/>
    <property type="evidence" value="ECO:0007669"/>
    <property type="project" value="UniProtKB-KW"/>
</dbReference>
<comment type="caution">
    <text evidence="8">The sequence shown here is derived from an EMBL/GenBank/DDBJ whole genome shotgun (WGS) entry which is preliminary data.</text>
</comment>
<dbReference type="InterPro" id="IPR019787">
    <property type="entry name" value="Znf_PHD-finger"/>
</dbReference>
<dbReference type="AlphaFoldDB" id="A0A6G0W9K6"/>
<gene>
    <name evidence="8" type="ORF">Ae201684_018096</name>
</gene>
<dbReference type="VEuPathDB" id="FungiDB:AeMF1_010641"/>
<dbReference type="PROSITE" id="PS50016">
    <property type="entry name" value="ZF_PHD_2"/>
    <property type="match status" value="1"/>
</dbReference>
<dbReference type="PROSITE" id="PS50089">
    <property type="entry name" value="ZF_RING_2"/>
    <property type="match status" value="1"/>
</dbReference>
<evidence type="ECO:0000256" key="4">
    <source>
        <dbReference type="PROSITE-ProRule" id="PRU00175"/>
    </source>
</evidence>
<dbReference type="InterPro" id="IPR017907">
    <property type="entry name" value="Znf_RING_CS"/>
</dbReference>
<feature type="region of interest" description="Disordered" evidence="5">
    <location>
        <begin position="531"/>
        <end position="555"/>
    </location>
</feature>
<dbReference type="PROSITE" id="PS01359">
    <property type="entry name" value="ZF_PHD_1"/>
    <property type="match status" value="1"/>
</dbReference>
<proteinExistence type="predicted"/>
<evidence type="ECO:0000256" key="1">
    <source>
        <dbReference type="ARBA" id="ARBA00022723"/>
    </source>
</evidence>
<dbReference type="SUPFAM" id="SSF57903">
    <property type="entry name" value="FYVE/PHD zinc finger"/>
    <property type="match status" value="1"/>
</dbReference>
<accession>A0A6G0W9K6</accession>
<evidence type="ECO:0000256" key="2">
    <source>
        <dbReference type="ARBA" id="ARBA00022771"/>
    </source>
</evidence>
<dbReference type="SMART" id="SM00249">
    <property type="entry name" value="PHD"/>
    <property type="match status" value="1"/>
</dbReference>
<dbReference type="EMBL" id="VJMJ01000320">
    <property type="protein sequence ID" value="KAF0722865.1"/>
    <property type="molecule type" value="Genomic_DNA"/>
</dbReference>
<protein>
    <recommendedName>
        <fullName evidence="10">RING-type domain-containing protein</fullName>
    </recommendedName>
</protein>
<organism evidence="8 9">
    <name type="scientific">Aphanomyces euteiches</name>
    <dbReference type="NCBI Taxonomy" id="100861"/>
    <lineage>
        <taxon>Eukaryota</taxon>
        <taxon>Sar</taxon>
        <taxon>Stramenopiles</taxon>
        <taxon>Oomycota</taxon>
        <taxon>Saprolegniomycetes</taxon>
        <taxon>Saprolegniales</taxon>
        <taxon>Verrucalvaceae</taxon>
        <taxon>Aphanomyces</taxon>
    </lineage>
</organism>
<evidence type="ECO:0000256" key="5">
    <source>
        <dbReference type="SAM" id="MobiDB-lite"/>
    </source>
</evidence>
<dbReference type="InterPro" id="IPR050690">
    <property type="entry name" value="JHDM1_Histone_Demethylase"/>
</dbReference>
<dbReference type="Gene3D" id="2.60.120.650">
    <property type="entry name" value="Cupin"/>
    <property type="match status" value="1"/>
</dbReference>
<feature type="compositionally biased region" description="Polar residues" evidence="5">
    <location>
        <begin position="590"/>
        <end position="609"/>
    </location>
</feature>
<evidence type="ECO:0008006" key="10">
    <source>
        <dbReference type="Google" id="ProtNLM"/>
    </source>
</evidence>
<evidence type="ECO:0000259" key="7">
    <source>
        <dbReference type="PROSITE" id="PS50089"/>
    </source>
</evidence>
<evidence type="ECO:0000313" key="9">
    <source>
        <dbReference type="Proteomes" id="UP000481153"/>
    </source>
</evidence>
<keyword evidence="1" id="KW-0479">Metal-binding</keyword>
<feature type="domain" description="PHD-type" evidence="6">
    <location>
        <begin position="43"/>
        <end position="94"/>
    </location>
</feature>
<dbReference type="InterPro" id="IPR001965">
    <property type="entry name" value="Znf_PHD"/>
</dbReference>
<evidence type="ECO:0000259" key="6">
    <source>
        <dbReference type="PROSITE" id="PS50016"/>
    </source>
</evidence>
<dbReference type="Proteomes" id="UP000481153">
    <property type="component" value="Unassembled WGS sequence"/>
</dbReference>
<sequence>MRIAFRCAKKQGRSAPPTASIDLTYILQTYLQTLPFDNDGGTMAVCLCREGYDPRRFMLECAFCEQWFHGSCVQLNEEKAFAIAKFACPSCTNKGSQTKFVAQTKPLDSSLLPLPRQFASLNIKDVLSTQTAASIDKSSDRFHQVLESGMFARSGIRHLAGANLTAASVQINGFQEPILVEEAVGSVPGLQVPSAPIHADDLPNILVSASIIKTIDVALQEARPISYPDAMSMSNDMLGDSDWAGNLEFPIVETSLEYQITPPQVVHDLDWFQQQRGNAADKKTNPNSFVAMYGRHTFRDFIINSSGSSCWIHHLYGLPLTVYCIPPTLAHLDKFVEWTASPTRRSIFLGDLVDKCIKCELQPNSSLLIPPSWIYALYVPSQSSNSLSASSKSEGASSSSPANAAVFTTTFFFHGFGMKDQVRVLELEHAMARRLGKPGRPLGMWPIVTSKAQFTAPSPEMILTWIWPAIQRFIQRLKSLHVLTEWEKQGLLHVLPLLRQYDLPNHGDTTIEALMALLGAKEPLHNAAISKAPKAKKPTPTAASTPNSVMPTPTIDTSRSFLKRDKKVCKCHLKKCVNCRNCIKRHCNCATQQPLPPSTKKSAAGTPSSVGGAGPSMASALDAKKDSKAKKKSTSALPDNMTRPPPPLPLPPSAALSMPQWAEDDEETLRREASSMWELSNDINQSFFSAGELGLNMNGALELDDAFGIIDMVESSSLFSGYARDDLSIKEESLAQTSLQPSSLQSSSAAGIPAHHPFVFDAAGASAAVAAAAATDYYDTEKDGLALDMKDFASGDMTPDGDGSVRHRASCHRCGNLRKKNVRCLGCPHIFCQKCAEKMVEEHGAQTFIGGCPVCKEMCCCGKNRSTVCRRKFHCYKKCPATKRCNLLTDDLIKRGGDDSFKDDDMLMEFGLDEDMHDMETSNHQHSMMTMPSSLVGMVPTPFPTATPSSLSDCEFEMDLGDLDPL</sequence>